<name>A0AAD1U3C1_EUPCR</name>
<comment type="caution">
    <text evidence="5">The sequence shown here is derived from an EMBL/GenBank/DDBJ whole genome shotgun (WGS) entry which is preliminary data.</text>
</comment>
<keyword evidence="2" id="KW-0472">Membrane</keyword>
<protein>
    <recommendedName>
        <fullName evidence="4">Acyltransferase 3 domain-containing protein</fullName>
    </recommendedName>
</protein>
<feature type="transmembrane region" description="Helical" evidence="2">
    <location>
        <begin position="529"/>
        <end position="548"/>
    </location>
</feature>
<feature type="transmembrane region" description="Helical" evidence="2">
    <location>
        <begin position="308"/>
        <end position="329"/>
    </location>
</feature>
<dbReference type="EMBL" id="CAMPGE010000970">
    <property type="protein sequence ID" value="CAI2359737.1"/>
    <property type="molecule type" value="Genomic_DNA"/>
</dbReference>
<reference evidence="5" key="1">
    <citation type="submission" date="2023-07" db="EMBL/GenBank/DDBJ databases">
        <authorList>
            <consortium name="AG Swart"/>
            <person name="Singh M."/>
            <person name="Singh A."/>
            <person name="Seah K."/>
            <person name="Emmerich C."/>
        </authorList>
    </citation>
    <scope>NUCLEOTIDE SEQUENCE</scope>
    <source>
        <strain evidence="5">DP1</strain>
    </source>
</reference>
<keyword evidence="2" id="KW-0812">Transmembrane</keyword>
<feature type="transmembrane region" description="Helical" evidence="2">
    <location>
        <begin position="215"/>
        <end position="236"/>
    </location>
</feature>
<gene>
    <name evidence="5" type="ORF">ECRASSUSDP1_LOCUS1030</name>
</gene>
<evidence type="ECO:0000256" key="1">
    <source>
        <dbReference type="SAM" id="MobiDB-lite"/>
    </source>
</evidence>
<keyword evidence="2" id="KW-1133">Transmembrane helix</keyword>
<dbReference type="GO" id="GO:0016747">
    <property type="term" value="F:acyltransferase activity, transferring groups other than amino-acyl groups"/>
    <property type="evidence" value="ECO:0007669"/>
    <property type="project" value="InterPro"/>
</dbReference>
<feature type="transmembrane region" description="Helical" evidence="2">
    <location>
        <begin position="256"/>
        <end position="285"/>
    </location>
</feature>
<proteinExistence type="predicted"/>
<feature type="transmembrane region" description="Helical" evidence="2">
    <location>
        <begin position="569"/>
        <end position="586"/>
    </location>
</feature>
<evidence type="ECO:0000259" key="4">
    <source>
        <dbReference type="Pfam" id="PF01757"/>
    </source>
</evidence>
<dbReference type="AlphaFoldDB" id="A0AAD1U3C1"/>
<keyword evidence="6" id="KW-1185">Reference proteome</keyword>
<organism evidence="5 6">
    <name type="scientific">Euplotes crassus</name>
    <dbReference type="NCBI Taxonomy" id="5936"/>
    <lineage>
        <taxon>Eukaryota</taxon>
        <taxon>Sar</taxon>
        <taxon>Alveolata</taxon>
        <taxon>Ciliophora</taxon>
        <taxon>Intramacronucleata</taxon>
        <taxon>Spirotrichea</taxon>
        <taxon>Hypotrichia</taxon>
        <taxon>Euplotida</taxon>
        <taxon>Euplotidae</taxon>
        <taxon>Moneuplotes</taxon>
    </lineage>
</organism>
<dbReference type="PANTHER" id="PTHR11161">
    <property type="entry name" value="O-ACYLTRANSFERASE"/>
    <property type="match status" value="1"/>
</dbReference>
<feature type="transmembrane region" description="Helical" evidence="2">
    <location>
        <begin position="487"/>
        <end position="509"/>
    </location>
</feature>
<evidence type="ECO:0000313" key="5">
    <source>
        <dbReference type="EMBL" id="CAI2359737.1"/>
    </source>
</evidence>
<dbReference type="Pfam" id="PF01757">
    <property type="entry name" value="Acyl_transf_3"/>
    <property type="match status" value="1"/>
</dbReference>
<sequence length="671" mass="76882">MGLASRVLSKNKFILTLFVILSVLTQTFAQETLCTNEVFKMVFGGNQMDLASILVSTGKVNNDLGESDFCMNNPDTTYAVMSYFPFPLYLGMCLPSTCNSQNSRIIAQALNQFVQSQGVMISGRLIFPYTEPPQVKAGNWVGFFGFGFLALLCIFGIIVEYTNLFGKVDYTDVEESQKDKVLVHSKNPLGKLFISFSFSRNLRKMFWTPQNKGDYLSVFNGIRVISMGYIIFGHIHESFGVLPIANGQEMAKIQTSWYGIFIMGAFYAVDVFFFLSAFLGAYLMIPKLQNSNLLNLILNFIMIYIHRFIRLIPTLALFICLMLTFLNFLGNGPLWEMIDYLLVQPCQKYWWTVLTFSNNFYPPSGKLGCMTVLWYLANDMMFFMLLPVVVLLYTRVKFLGYIASVKLIVANMITVFVLAAVHHHPMTMVKDPNKKEIYHSPYSRFGAYFVGCLFGILYYEWKKSKTNPAYERTPGAIFYGLFENNRFVRYLGQFFGLGIILFLVMITYTEMKTLGVILWPQMASNFFNAFHRVVFCIALLLFFAGAMVGKSKLIRFVFGGSAWGPWAKITFIVYLLHSILITWYYAQANQSLWITKRVAVYYWFAATILCYLVAIPVALLIESPILQLEKMFLMPLTQTKQERPEIYEEQLEQKQGLLRSSLNPETTVDKE</sequence>
<feature type="transmembrane region" description="Helical" evidence="2">
    <location>
        <begin position="441"/>
        <end position="459"/>
    </location>
</feature>
<evidence type="ECO:0000313" key="6">
    <source>
        <dbReference type="Proteomes" id="UP001295684"/>
    </source>
</evidence>
<feature type="transmembrane region" description="Helical" evidence="2">
    <location>
        <begin position="140"/>
        <end position="159"/>
    </location>
</feature>
<keyword evidence="3" id="KW-0732">Signal</keyword>
<feature type="signal peptide" evidence="3">
    <location>
        <begin position="1"/>
        <end position="29"/>
    </location>
</feature>
<feature type="transmembrane region" description="Helical" evidence="2">
    <location>
        <begin position="398"/>
        <end position="421"/>
    </location>
</feature>
<dbReference type="InterPro" id="IPR002656">
    <property type="entry name" value="Acyl_transf_3_dom"/>
</dbReference>
<dbReference type="Proteomes" id="UP001295684">
    <property type="component" value="Unassembled WGS sequence"/>
</dbReference>
<feature type="compositionally biased region" description="Polar residues" evidence="1">
    <location>
        <begin position="658"/>
        <end position="671"/>
    </location>
</feature>
<evidence type="ECO:0000256" key="3">
    <source>
        <dbReference type="SAM" id="SignalP"/>
    </source>
</evidence>
<feature type="transmembrane region" description="Helical" evidence="2">
    <location>
        <begin position="372"/>
        <end position="393"/>
    </location>
</feature>
<dbReference type="InterPro" id="IPR052728">
    <property type="entry name" value="O2_lipid_transport_reg"/>
</dbReference>
<feature type="domain" description="Acyltransferase 3" evidence="4">
    <location>
        <begin position="219"/>
        <end position="617"/>
    </location>
</feature>
<dbReference type="PANTHER" id="PTHR11161:SF0">
    <property type="entry name" value="O-ACYLTRANSFERASE LIKE PROTEIN"/>
    <property type="match status" value="1"/>
</dbReference>
<accession>A0AAD1U3C1</accession>
<feature type="transmembrane region" description="Helical" evidence="2">
    <location>
        <begin position="598"/>
        <end position="621"/>
    </location>
</feature>
<feature type="chain" id="PRO_5042223559" description="Acyltransferase 3 domain-containing protein" evidence="3">
    <location>
        <begin position="30"/>
        <end position="671"/>
    </location>
</feature>
<feature type="region of interest" description="Disordered" evidence="1">
    <location>
        <begin position="652"/>
        <end position="671"/>
    </location>
</feature>
<evidence type="ECO:0000256" key="2">
    <source>
        <dbReference type="SAM" id="Phobius"/>
    </source>
</evidence>